<keyword evidence="3 5" id="KW-0745">Spermidine biosynthesis</keyword>
<keyword evidence="5" id="KW-0472">Membrane</keyword>
<dbReference type="InterPro" id="IPR030374">
    <property type="entry name" value="PABS"/>
</dbReference>
<feature type="binding site" evidence="5">
    <location>
        <position position="368"/>
    </location>
    <ligand>
        <name>S-methyl-5'-thioadenosine</name>
        <dbReference type="ChEBI" id="CHEBI:17509"/>
    </ligand>
</feature>
<gene>
    <name evidence="5" type="primary">speE</name>
    <name evidence="8" type="ORF">HELGO_WM26988</name>
</gene>
<comment type="subcellular location">
    <subcellularLocation>
        <location evidence="5">Cell membrane</location>
        <topology evidence="5">Multi-pass membrane protein</topology>
    </subcellularLocation>
</comment>
<dbReference type="NCBIfam" id="NF002956">
    <property type="entry name" value="PRK03612.1"/>
    <property type="match status" value="1"/>
</dbReference>
<comment type="pathway">
    <text evidence="5">Amine and polyamine biosynthesis; spermidine biosynthesis; spermidine from putrescine: step 1/1.</text>
</comment>
<dbReference type="PROSITE" id="PS01330">
    <property type="entry name" value="PABS_1"/>
    <property type="match status" value="1"/>
</dbReference>
<feature type="binding site" evidence="5">
    <location>
        <position position="309"/>
    </location>
    <ligand>
        <name>S-methyl-5'-thioadenosine</name>
        <dbReference type="ChEBI" id="CHEBI:17509"/>
    </ligand>
</feature>
<protein>
    <recommendedName>
        <fullName evidence="5">Polyamine aminopropyltransferase</fullName>
    </recommendedName>
    <alternativeName>
        <fullName evidence="5">Putrescine aminopropyltransferase</fullName>
        <shortName evidence="5">PAPT</shortName>
    </alternativeName>
    <alternativeName>
        <fullName evidence="5">Spermidine synthase</fullName>
        <shortName evidence="5">SPDS</shortName>
        <shortName evidence="5">SPDSY</shortName>
        <ecNumber evidence="5">2.5.1.16</ecNumber>
    </alternativeName>
</protein>
<keyword evidence="5" id="KW-1133">Transmembrane helix</keyword>
<dbReference type="UniPathway" id="UPA00248">
    <property type="reaction ID" value="UER00314"/>
</dbReference>
<dbReference type="GO" id="GO:0004766">
    <property type="term" value="F:spermidine synthase activity"/>
    <property type="evidence" value="ECO:0007669"/>
    <property type="project" value="UniProtKB-UniRule"/>
</dbReference>
<dbReference type="GO" id="GO:0010487">
    <property type="term" value="F:thermospermine synthase activity"/>
    <property type="evidence" value="ECO:0007669"/>
    <property type="project" value="UniProtKB-ARBA"/>
</dbReference>
<organism evidence="8">
    <name type="scientific">uncultured Thiotrichaceae bacterium</name>
    <dbReference type="NCBI Taxonomy" id="298394"/>
    <lineage>
        <taxon>Bacteria</taxon>
        <taxon>Pseudomonadati</taxon>
        <taxon>Pseudomonadota</taxon>
        <taxon>Gammaproteobacteria</taxon>
        <taxon>Thiotrichales</taxon>
        <taxon>Thiotrichaceae</taxon>
        <taxon>environmental samples</taxon>
    </lineage>
</organism>
<dbReference type="FunFam" id="3.40.50.150:FF:000088">
    <property type="entry name" value="Polyamine aminopropyltransferase"/>
    <property type="match status" value="1"/>
</dbReference>
<evidence type="ECO:0000256" key="6">
    <source>
        <dbReference type="PROSITE-ProRule" id="PRU00354"/>
    </source>
</evidence>
<feature type="active site" description="Proton acceptor" evidence="5 6">
    <location>
        <position position="361"/>
    </location>
</feature>
<dbReference type="PANTHER" id="PTHR43317:SF1">
    <property type="entry name" value="THERMOSPERMINE SYNTHASE ACAULIS5"/>
    <property type="match status" value="1"/>
</dbReference>
<dbReference type="Pfam" id="PF01564">
    <property type="entry name" value="Spermine_synth"/>
    <property type="match status" value="1"/>
</dbReference>
<dbReference type="CDD" id="cd02440">
    <property type="entry name" value="AdoMet_MTases"/>
    <property type="match status" value="1"/>
</dbReference>
<keyword evidence="5" id="KW-0812">Transmembrane</keyword>
<dbReference type="GO" id="GO:0008295">
    <property type="term" value="P:spermidine biosynthetic process"/>
    <property type="evidence" value="ECO:0007669"/>
    <property type="project" value="UniProtKB-UniRule"/>
</dbReference>
<dbReference type="InterPro" id="IPR001045">
    <property type="entry name" value="Spermi_synthase"/>
</dbReference>
<proteinExistence type="inferred from homology"/>
<dbReference type="AlphaFoldDB" id="A0A6S6UP77"/>
<comment type="caution">
    <text evidence="5">Lacks conserved residue(s) required for the propagation of feature annotation.</text>
</comment>
<evidence type="ECO:0000259" key="7">
    <source>
        <dbReference type="PROSITE" id="PS51006"/>
    </source>
</evidence>
<feature type="binding site" evidence="5">
    <location>
        <position position="235"/>
    </location>
    <ligand>
        <name>S-methyl-5'-thioadenosine</name>
        <dbReference type="ChEBI" id="CHEBI:17509"/>
    </ligand>
</feature>
<reference evidence="8" key="1">
    <citation type="submission" date="2020-01" db="EMBL/GenBank/DDBJ databases">
        <authorList>
            <person name="Meier V. D."/>
            <person name="Meier V D."/>
        </authorList>
    </citation>
    <scope>NUCLEOTIDE SEQUENCE</scope>
    <source>
        <strain evidence="8">HLG_WM_MAG_09</strain>
    </source>
</reference>
<evidence type="ECO:0000313" key="8">
    <source>
        <dbReference type="EMBL" id="CAA6830823.1"/>
    </source>
</evidence>
<dbReference type="InterPro" id="IPR030373">
    <property type="entry name" value="PABS_CS"/>
</dbReference>
<comment type="subunit">
    <text evidence="5">Homodimer or homotetramer.</text>
</comment>
<evidence type="ECO:0000256" key="5">
    <source>
        <dbReference type="HAMAP-Rule" id="MF_00198"/>
    </source>
</evidence>
<comment type="similarity">
    <text evidence="1 5">Belongs to the spermidine/spermine synthase family.</text>
</comment>
<dbReference type="PANTHER" id="PTHR43317">
    <property type="entry name" value="THERMOSPERMINE SYNTHASE ACAULIS5"/>
    <property type="match status" value="1"/>
</dbReference>
<dbReference type="NCBIfam" id="NF037959">
    <property type="entry name" value="MFS_SpdSyn"/>
    <property type="match status" value="1"/>
</dbReference>
<dbReference type="HAMAP" id="MF_00198">
    <property type="entry name" value="Spermidine_synth"/>
    <property type="match status" value="1"/>
</dbReference>
<feature type="transmembrane region" description="Helical" evidence="5">
    <location>
        <begin position="140"/>
        <end position="158"/>
    </location>
</feature>
<feature type="transmembrane region" description="Helical" evidence="5">
    <location>
        <begin position="164"/>
        <end position="182"/>
    </location>
</feature>
<keyword evidence="4 5" id="KW-0620">Polyamine biosynthesis</keyword>
<name>A0A6S6UP77_9GAMM</name>
<evidence type="ECO:0000256" key="2">
    <source>
        <dbReference type="ARBA" id="ARBA00022679"/>
    </source>
</evidence>
<dbReference type="InterPro" id="IPR029063">
    <property type="entry name" value="SAM-dependent_MTases_sf"/>
</dbReference>
<feature type="binding site" evidence="5">
    <location>
        <position position="265"/>
    </location>
    <ligand>
        <name>spermidine</name>
        <dbReference type="ChEBI" id="CHEBI:57834"/>
    </ligand>
</feature>
<feature type="transmembrane region" description="Helical" evidence="5">
    <location>
        <begin position="99"/>
        <end position="119"/>
    </location>
</feature>
<feature type="transmembrane region" description="Helical" evidence="5">
    <location>
        <begin position="189"/>
        <end position="209"/>
    </location>
</feature>
<feature type="transmembrane region" description="Helical" evidence="5">
    <location>
        <begin position="40"/>
        <end position="59"/>
    </location>
</feature>
<accession>A0A6S6UP77</accession>
<dbReference type="EMBL" id="CACVAT010000634">
    <property type="protein sequence ID" value="CAA6830823.1"/>
    <property type="molecule type" value="Genomic_DNA"/>
</dbReference>
<dbReference type="Gene3D" id="3.40.50.150">
    <property type="entry name" value="Vaccinia Virus protein VP39"/>
    <property type="match status" value="1"/>
</dbReference>
<comment type="function">
    <text evidence="5">Catalyzes the irreversible transfer of a propylamine group from the amino donor S-adenosylmethioninamine (decarboxy-AdoMet) to putrescine (1,4-diaminobutane) to yield spermidine.</text>
</comment>
<comment type="catalytic activity">
    <reaction evidence="5">
        <text>S-adenosyl 3-(methylsulfanyl)propylamine + putrescine = S-methyl-5'-thioadenosine + spermidine + H(+)</text>
        <dbReference type="Rhea" id="RHEA:12721"/>
        <dbReference type="ChEBI" id="CHEBI:15378"/>
        <dbReference type="ChEBI" id="CHEBI:17509"/>
        <dbReference type="ChEBI" id="CHEBI:57443"/>
        <dbReference type="ChEBI" id="CHEBI:57834"/>
        <dbReference type="ChEBI" id="CHEBI:326268"/>
        <dbReference type="EC" id="2.5.1.16"/>
    </reaction>
</comment>
<feature type="binding site" evidence="5">
    <location>
        <begin position="343"/>
        <end position="344"/>
    </location>
    <ligand>
        <name>S-methyl-5'-thioadenosine</name>
        <dbReference type="ChEBI" id="CHEBI:17509"/>
    </ligand>
</feature>
<keyword evidence="2 5" id="KW-0808">Transferase</keyword>
<evidence type="ECO:0000256" key="1">
    <source>
        <dbReference type="ARBA" id="ARBA00007867"/>
    </source>
</evidence>
<evidence type="ECO:0000256" key="4">
    <source>
        <dbReference type="ARBA" id="ARBA00023115"/>
    </source>
</evidence>
<keyword evidence="5" id="KW-1003">Cell membrane</keyword>
<dbReference type="PROSITE" id="PS51006">
    <property type="entry name" value="PABS_2"/>
    <property type="match status" value="1"/>
</dbReference>
<dbReference type="SUPFAM" id="SSF53335">
    <property type="entry name" value="S-adenosyl-L-methionine-dependent methyltransferases"/>
    <property type="match status" value="1"/>
</dbReference>
<dbReference type="GO" id="GO:0005886">
    <property type="term" value="C:plasma membrane"/>
    <property type="evidence" value="ECO:0007669"/>
    <property type="project" value="UniProtKB-SubCell"/>
</dbReference>
<feature type="transmembrane region" description="Helical" evidence="5">
    <location>
        <begin position="71"/>
        <end position="93"/>
    </location>
</feature>
<evidence type="ECO:0000256" key="3">
    <source>
        <dbReference type="ARBA" id="ARBA00023066"/>
    </source>
</evidence>
<feature type="domain" description="PABS" evidence="7">
    <location>
        <begin position="205"/>
        <end position="444"/>
    </location>
</feature>
<dbReference type="EC" id="2.5.1.16" evidence="5"/>
<feature type="binding site" evidence="5">
    <location>
        <position position="289"/>
    </location>
    <ligand>
        <name>spermidine</name>
        <dbReference type="ChEBI" id="CHEBI:57834"/>
    </ligand>
</feature>
<sequence>MQHVALLFATFAIAICGLVYELLAGTLSSYLLGDSIYQFSLVIGLFMSSMGIGSWFSRFIEQELPSNFVKLQLLVGLVGGLTAPILFFAFAVLDNYTPLLFLLVLLLGGMLGVEIPLIIRILKEHASLKINLSNVFTSDYIGALFAALLFPLVLIPQLGLLQTGFLFGLLNVVVGLLALYVFRKQIPQLRNVSLIAAATLTVLIAGFIYSDSFTSNMENRLYQDDIIHAQDTDYQRIILTRRQQRIRFYINGALQFDSHDEYRYHESLVHPALGVARNPQQVLILGGGDGLAIRELLIHKGIKHITLVDLDPAVTQLFSGNAQLRELNQNSLADPKVTILNQDAWKFLEKNETLFDVVLLDLPDPNNPSLSRLYSTSFYKLLKQNVSQQGVIVTQATSPLYAREAFWSIDKTLAQTTNGEKWQTLPYHTYIPSFGEWGFVMASRQNLSPEKIRLSQKHQYLSQNMMLQLFQFAPDMAKVDVDINQITTHPLLKYYEDGWAHWYE</sequence>